<sequence>MTRDENPRGRLRAAWTLALLTTLCAELTFTAVAVPFAWVLLPLLLVMYGAGVLLVREAVVRAGGGWPSLVLLGLAYQLAEDGLGLQALTSPNIYGAADWGWRALGANWSYWASQVGVHVVFSVLVPVLLTDLLFPGRRGRPYLRTGGLVGVGLLAVLGVVGLRVVISGTEDPGYLAPWGWTVGFVLAIAGLAVVALRVLPRLAVPVPRPAAAPPGPAVVAGATGAGTVVFLGLLIPPGLGPETLFGDGVPPAVLLTAAALVGVGLAGATLRWSAAPGWSDRHRIWLAGGLLVGHTAFMMPGPPANAAIGAATIALEVLLLTLLARKSRSTQSLRPKTT</sequence>
<reference evidence="2 3" key="1">
    <citation type="submission" date="2020-07" db="EMBL/GenBank/DDBJ databases">
        <title>Sequencing the genomes of 1000 actinobacteria strains.</title>
        <authorList>
            <person name="Klenk H.-P."/>
        </authorList>
    </citation>
    <scope>NUCLEOTIDE SEQUENCE [LARGE SCALE GENOMIC DNA]</scope>
    <source>
        <strain evidence="2 3">DSM 44121</strain>
    </source>
</reference>
<evidence type="ECO:0000256" key="1">
    <source>
        <dbReference type="SAM" id="Phobius"/>
    </source>
</evidence>
<keyword evidence="1" id="KW-0472">Membrane</keyword>
<feature type="transmembrane region" description="Helical" evidence="1">
    <location>
        <begin position="217"/>
        <end position="239"/>
    </location>
</feature>
<feature type="transmembrane region" description="Helical" evidence="1">
    <location>
        <begin position="284"/>
        <end position="300"/>
    </location>
</feature>
<dbReference type="RefSeq" id="WP_182614262.1">
    <property type="nucleotide sequence ID" value="NZ_BAAATF010000002.1"/>
</dbReference>
<keyword evidence="3" id="KW-1185">Reference proteome</keyword>
<evidence type="ECO:0000313" key="3">
    <source>
        <dbReference type="Proteomes" id="UP000540568"/>
    </source>
</evidence>
<feature type="transmembrane region" description="Helical" evidence="1">
    <location>
        <begin position="306"/>
        <end position="324"/>
    </location>
</feature>
<proteinExistence type="predicted"/>
<accession>A0A7W3PC54</accession>
<dbReference type="AlphaFoldDB" id="A0A7W3PC54"/>
<feature type="transmembrane region" description="Helical" evidence="1">
    <location>
        <begin position="251"/>
        <end position="272"/>
    </location>
</feature>
<feature type="transmembrane region" description="Helical" evidence="1">
    <location>
        <begin position="146"/>
        <end position="166"/>
    </location>
</feature>
<feature type="transmembrane region" description="Helical" evidence="1">
    <location>
        <begin position="178"/>
        <end position="196"/>
    </location>
</feature>
<gene>
    <name evidence="2" type="ORF">FHX71_000492</name>
</gene>
<dbReference type="Proteomes" id="UP000540568">
    <property type="component" value="Unassembled WGS sequence"/>
</dbReference>
<comment type="caution">
    <text evidence="2">The sequence shown here is derived from an EMBL/GenBank/DDBJ whole genome shotgun (WGS) entry which is preliminary data.</text>
</comment>
<protein>
    <submittedName>
        <fullName evidence="2">Uncharacterized protein</fullName>
    </submittedName>
</protein>
<organism evidence="2 3">
    <name type="scientific">Promicromonospora sukumoe</name>
    <dbReference type="NCBI Taxonomy" id="88382"/>
    <lineage>
        <taxon>Bacteria</taxon>
        <taxon>Bacillati</taxon>
        <taxon>Actinomycetota</taxon>
        <taxon>Actinomycetes</taxon>
        <taxon>Micrococcales</taxon>
        <taxon>Promicromonosporaceae</taxon>
        <taxon>Promicromonospora</taxon>
    </lineage>
</organism>
<keyword evidence="1" id="KW-0812">Transmembrane</keyword>
<feature type="transmembrane region" description="Helical" evidence="1">
    <location>
        <begin position="62"/>
        <end position="79"/>
    </location>
</feature>
<evidence type="ECO:0000313" key="2">
    <source>
        <dbReference type="EMBL" id="MBA8806550.1"/>
    </source>
</evidence>
<feature type="transmembrane region" description="Helical" evidence="1">
    <location>
        <begin position="34"/>
        <end position="55"/>
    </location>
</feature>
<dbReference type="EMBL" id="JACGWV010000001">
    <property type="protein sequence ID" value="MBA8806550.1"/>
    <property type="molecule type" value="Genomic_DNA"/>
</dbReference>
<name>A0A7W3PC54_9MICO</name>
<feature type="transmembrane region" description="Helical" evidence="1">
    <location>
        <begin position="111"/>
        <end position="134"/>
    </location>
</feature>
<keyword evidence="1" id="KW-1133">Transmembrane helix</keyword>